<dbReference type="InterPro" id="IPR036770">
    <property type="entry name" value="Ankyrin_rpt-contain_sf"/>
</dbReference>
<evidence type="ECO:0000256" key="4">
    <source>
        <dbReference type="ARBA" id="ARBA00022737"/>
    </source>
</evidence>
<proteinExistence type="predicted"/>
<evidence type="ECO:0000256" key="6">
    <source>
        <dbReference type="ARBA" id="ARBA00023242"/>
    </source>
</evidence>
<reference evidence="12" key="3">
    <citation type="submission" date="2024-02" db="UniProtKB">
        <authorList>
            <consortium name="WormBaseParasite"/>
        </authorList>
    </citation>
    <scope>IDENTIFICATION</scope>
    <source>
        <strain evidence="12">pt0022</strain>
    </source>
</reference>
<evidence type="ECO:0000256" key="7">
    <source>
        <dbReference type="PROSITE-ProRule" id="PRU00023"/>
    </source>
</evidence>
<organism evidence="11 12">
    <name type="scientific">Wuchereria bancrofti</name>
    <dbReference type="NCBI Taxonomy" id="6293"/>
    <lineage>
        <taxon>Eukaryota</taxon>
        <taxon>Metazoa</taxon>
        <taxon>Ecdysozoa</taxon>
        <taxon>Nematoda</taxon>
        <taxon>Chromadorea</taxon>
        <taxon>Rhabditida</taxon>
        <taxon>Spirurina</taxon>
        <taxon>Spiruromorpha</taxon>
        <taxon>Filarioidea</taxon>
        <taxon>Onchocercidae</taxon>
        <taxon>Wuchereria</taxon>
    </lineage>
</organism>
<evidence type="ECO:0000313" key="11">
    <source>
        <dbReference type="Proteomes" id="UP000093561"/>
    </source>
</evidence>
<feature type="compositionally biased region" description="Low complexity" evidence="9">
    <location>
        <begin position="401"/>
        <end position="419"/>
    </location>
</feature>
<dbReference type="InterPro" id="IPR036028">
    <property type="entry name" value="SH3-like_dom_sf"/>
</dbReference>
<evidence type="ECO:0000313" key="12">
    <source>
        <dbReference type="WBParaSite" id="mrna-Wban_04842"/>
    </source>
</evidence>
<evidence type="ECO:0000256" key="1">
    <source>
        <dbReference type="ARBA" id="ARBA00004123"/>
    </source>
</evidence>
<dbReference type="GO" id="GO:0002039">
    <property type="term" value="F:p53 binding"/>
    <property type="evidence" value="ECO:0007669"/>
    <property type="project" value="InterPro"/>
</dbReference>
<dbReference type="GO" id="GO:0042981">
    <property type="term" value="P:regulation of apoptotic process"/>
    <property type="evidence" value="ECO:0007669"/>
    <property type="project" value="InterPro"/>
</dbReference>
<dbReference type="SUPFAM" id="SSF48403">
    <property type="entry name" value="Ankyrin repeat"/>
    <property type="match status" value="1"/>
</dbReference>
<accession>A0AAF5PS76</accession>
<dbReference type="InterPro" id="IPR047163">
    <property type="entry name" value="ASPP1/2"/>
</dbReference>
<dbReference type="Pfam" id="PF12796">
    <property type="entry name" value="Ank_2"/>
    <property type="match status" value="1"/>
</dbReference>
<evidence type="ECO:0000256" key="3">
    <source>
        <dbReference type="ARBA" id="ARBA00022703"/>
    </source>
</evidence>
<keyword evidence="2 8" id="KW-0728">SH3 domain</keyword>
<protein>
    <recommendedName>
        <fullName evidence="10">SH3 domain-containing protein</fullName>
    </recommendedName>
</protein>
<comment type="subcellular location">
    <subcellularLocation>
        <location evidence="1">Nucleus</location>
    </subcellularLocation>
</comment>
<dbReference type="PROSITE" id="PS50297">
    <property type="entry name" value="ANK_REP_REGION"/>
    <property type="match status" value="2"/>
</dbReference>
<dbReference type="PROSITE" id="PS50002">
    <property type="entry name" value="SH3"/>
    <property type="match status" value="1"/>
</dbReference>
<feature type="region of interest" description="Disordered" evidence="9">
    <location>
        <begin position="42"/>
        <end position="79"/>
    </location>
</feature>
<dbReference type="PANTHER" id="PTHR24131:SF10">
    <property type="entry name" value="ANKYRIN-REPEAT, SH3-DOMAIN, AND PROLINE-RICH-REGION CONTAINING PROTEIN, ISOFORM B"/>
    <property type="match status" value="1"/>
</dbReference>
<feature type="region of interest" description="Disordered" evidence="9">
    <location>
        <begin position="397"/>
        <end position="419"/>
    </location>
</feature>
<dbReference type="Pfam" id="PF00018">
    <property type="entry name" value="SH3_1"/>
    <property type="match status" value="1"/>
</dbReference>
<feature type="region of interest" description="Disordered" evidence="9">
    <location>
        <begin position="1"/>
        <end position="25"/>
    </location>
</feature>
<evidence type="ECO:0000259" key="10">
    <source>
        <dbReference type="PROSITE" id="PS50002"/>
    </source>
</evidence>
<evidence type="ECO:0000256" key="5">
    <source>
        <dbReference type="ARBA" id="ARBA00023043"/>
    </source>
</evidence>
<dbReference type="AlphaFoldDB" id="A0AAF5PS76"/>
<dbReference type="Proteomes" id="UP000093561">
    <property type="component" value="Unassembled WGS sequence"/>
</dbReference>
<reference evidence="11" key="2">
    <citation type="journal article" date="2016" name="Mol. Ecol.">
        <title>Population genomics of the filarial nematode parasite Wuchereria bancrofti from mosquitoes.</title>
        <authorList>
            <person name="Small S.T."/>
            <person name="Reimer L.J."/>
            <person name="Tisch D.J."/>
            <person name="King C.L."/>
            <person name="Christensen B.M."/>
            <person name="Siba P.M."/>
            <person name="Kazura J.W."/>
            <person name="Serre D."/>
            <person name="Zimmerman P.A."/>
        </authorList>
    </citation>
    <scope>NUCLEOTIDE SEQUENCE</scope>
    <source>
        <strain evidence="11">pt0022</strain>
    </source>
</reference>
<keyword evidence="4" id="KW-0677">Repeat</keyword>
<dbReference type="Gene3D" id="1.25.40.20">
    <property type="entry name" value="Ankyrin repeat-containing domain"/>
    <property type="match status" value="1"/>
</dbReference>
<feature type="repeat" description="ANK" evidence="7">
    <location>
        <begin position="678"/>
        <end position="710"/>
    </location>
</feature>
<keyword evidence="5 7" id="KW-0040">ANK repeat</keyword>
<dbReference type="GO" id="GO:0006915">
    <property type="term" value="P:apoptotic process"/>
    <property type="evidence" value="ECO:0007669"/>
    <property type="project" value="UniProtKB-KW"/>
</dbReference>
<dbReference type="SUPFAM" id="SSF50044">
    <property type="entry name" value="SH3-domain"/>
    <property type="match status" value="1"/>
</dbReference>
<dbReference type="WBParaSite" id="mrna-Wban_04842">
    <property type="protein sequence ID" value="mrna-Wban_04842"/>
    <property type="gene ID" value="Wban_04842"/>
</dbReference>
<feature type="repeat" description="ANK" evidence="7">
    <location>
        <begin position="645"/>
        <end position="677"/>
    </location>
</feature>
<keyword evidence="3" id="KW-0053">Apoptosis</keyword>
<reference evidence="11" key="1">
    <citation type="submission" date="2015-03" db="EMBL/GenBank/DDBJ databases">
        <title>Wuchereria bancrofti Genome Sequencing Papua New Guinea Strain.</title>
        <authorList>
            <person name="Small S.T."/>
            <person name="Serre D."/>
            <person name="Zimmerman P.A."/>
        </authorList>
    </citation>
    <scope>NUCLEOTIDE SEQUENCE [LARGE SCALE GENOMIC DNA]</scope>
    <source>
        <strain evidence="11">pt0022</strain>
    </source>
</reference>
<feature type="region of interest" description="Disordered" evidence="9">
    <location>
        <begin position="343"/>
        <end position="362"/>
    </location>
</feature>
<evidence type="ECO:0000256" key="9">
    <source>
        <dbReference type="SAM" id="MobiDB-lite"/>
    </source>
</evidence>
<dbReference type="InterPro" id="IPR001452">
    <property type="entry name" value="SH3_domain"/>
</dbReference>
<dbReference type="PROSITE" id="PS50088">
    <property type="entry name" value="ANK_REPEAT"/>
    <property type="match status" value="2"/>
</dbReference>
<feature type="compositionally biased region" description="Low complexity" evidence="9">
    <location>
        <begin position="11"/>
        <end position="25"/>
    </location>
</feature>
<keyword evidence="6" id="KW-0539">Nucleus</keyword>
<evidence type="ECO:0000256" key="2">
    <source>
        <dbReference type="ARBA" id="ARBA00022443"/>
    </source>
</evidence>
<dbReference type="SMART" id="SM00248">
    <property type="entry name" value="ANK"/>
    <property type="match status" value="2"/>
</dbReference>
<feature type="domain" description="SH3" evidence="10">
    <location>
        <begin position="744"/>
        <end position="817"/>
    </location>
</feature>
<name>A0AAF5PS76_WUCBA</name>
<dbReference type="GO" id="GO:0005634">
    <property type="term" value="C:nucleus"/>
    <property type="evidence" value="ECO:0007669"/>
    <property type="project" value="UniProtKB-SubCell"/>
</dbReference>
<sequence>MYGCDRIESGSSSSSSNNDNTDNNDNVQLIQATDSLRRIRSNDGFLPSKMSHQPIRVVQPPIQPSSSVHSKSSRNYQSSNSVRYDDLVQIAEQQRRLIDANRQMIHERETRGNHVDNAPIRLAVLRNEILFEEREMTRLKMVERETQQTINRRMIAERQLNDLKINYTSQEQHLRNVISKITSLQTQLHILRRRRLIALNAAREQQQKLMNSPIRPKCSDSMQTLSVMPTLATTSTDNIISQNDIDGSKSSTLIATEHSVSHSNHDSDNEMLRQIPLISDSGKSRNSSFDLPYRPRASVEPFQVNQSKPFIDARSGSSSSCPPQLLNKPFNVSTFGKDGANFTFIDRNSSPSPPKDPYPTVENTFDNKIAKLDERRTSDHCLNKKLSSSTIEIMEKQQQKNNNNNTTMTKTTNSSGSNSTTIVQNERLALNLVDNTKLTRADQISIRPDTLRAAKRRSWAIQENTSCNETEYIRKILLDEQKKGRTHLLVGCNIGNLFTVINKNATTICKPEIIHEEEKEATDDTTTTAPEYVCELLMKDIQLDELPVEVEQMEECKQMKVLTEKEFTDEITDEMEMQKETSNITNLTKTSPEKGILRLNKVKKIARKVVFDPLALLLDAALEGEMDLVKSSATKLPNISACNDEGITALHNAICAGHYEIVRYLVDSFADVNAQDSDGWTPLHCAASCNNLPMVKLLVENGACIFAQTLSDLETPAEKCEEDEDGYEGCQLYLKAAHQEAGIINNGFMYAAYDYDKMQEDELTFSIGTCLRVLEKGTNEQAWWLCEITTTTENCNGGNEILERGLVPRNYLSLYPSLSKRNANFKMFDLSQLPKIHDSKKDNMNVKEWQKSNSMIEKITEKNDDETIVEQTLPITVS</sequence>
<dbReference type="InterPro" id="IPR002110">
    <property type="entry name" value="Ankyrin_rpt"/>
</dbReference>
<dbReference type="PANTHER" id="PTHR24131">
    <property type="entry name" value="APOPTOSIS-STIMULATING OF P53 PROTEIN"/>
    <property type="match status" value="1"/>
</dbReference>
<dbReference type="SMART" id="SM00326">
    <property type="entry name" value="SH3"/>
    <property type="match status" value="1"/>
</dbReference>
<evidence type="ECO:0000256" key="8">
    <source>
        <dbReference type="PROSITE-ProRule" id="PRU00192"/>
    </source>
</evidence>